<name>A0A0G0QP58_9BACT</name>
<evidence type="ECO:0000313" key="3">
    <source>
        <dbReference type="Proteomes" id="UP000034301"/>
    </source>
</evidence>
<proteinExistence type="predicted"/>
<protein>
    <submittedName>
        <fullName evidence="2">Putative T4-like protein proximal tail fiber</fullName>
    </submittedName>
</protein>
<accession>A0A0G0QP58</accession>
<feature type="signal peptide" evidence="1">
    <location>
        <begin position="1"/>
        <end position="23"/>
    </location>
</feature>
<comment type="caution">
    <text evidence="2">The sequence shown here is derived from an EMBL/GenBank/DDBJ whole genome shotgun (WGS) entry which is preliminary data.</text>
</comment>
<sequence length="348" mass="35520">MNKKILVTLVLLLVFSFATQVFASLTFTTDTITGTTDSTIDLGAGNDLSLQTTGSNITIGTDTTLGSKLSIDASGTDTTPLIIKTNGSVGNYTQTNSAIFIKDAAGTEILRIFASDPDVATHYNANNLYIGREAGLNQPTDNASAGYFNTGIGGETLYSNTTGSNNSANGFKALRVNTTGGNNTASGSVSLVSNTTGSYNTASGQAASYSNTTGSSNSAFGVSAIYSNTTGSFNTAIGRLALTSVTGSNNVAIGYAAGRYETGSNSFYVNNVAQTNTANDKVYSLLYGTFSGTAGSLAGQKLTVNALLNINLAKLTVYANNAAAVAGGLVAGDLYRTGADPDPIMVVH</sequence>
<gene>
    <name evidence="2" type="ORF">UT78_C0017G0003</name>
</gene>
<reference evidence="2 3" key="1">
    <citation type="journal article" date="2015" name="Nature">
        <title>rRNA introns, odd ribosomes, and small enigmatic genomes across a large radiation of phyla.</title>
        <authorList>
            <person name="Brown C.T."/>
            <person name="Hug L.A."/>
            <person name="Thomas B.C."/>
            <person name="Sharon I."/>
            <person name="Castelle C.J."/>
            <person name="Singh A."/>
            <person name="Wilkins M.J."/>
            <person name="Williams K.H."/>
            <person name="Banfield J.F."/>
        </authorList>
    </citation>
    <scope>NUCLEOTIDE SEQUENCE [LARGE SCALE GENOMIC DNA]</scope>
</reference>
<keyword evidence="1" id="KW-0732">Signal</keyword>
<dbReference type="PATRIC" id="fig|1618776.3.peg.652"/>
<evidence type="ECO:0000256" key="1">
    <source>
        <dbReference type="SAM" id="SignalP"/>
    </source>
</evidence>
<dbReference type="Proteomes" id="UP000034301">
    <property type="component" value="Unassembled WGS sequence"/>
</dbReference>
<organism evidence="2 3">
    <name type="scientific">Candidatus Nomurabacteria bacterium GW2011_GWF2_40_12</name>
    <dbReference type="NCBI Taxonomy" id="1618776"/>
    <lineage>
        <taxon>Bacteria</taxon>
        <taxon>Candidatus Nomuraibacteriota</taxon>
    </lineage>
</organism>
<evidence type="ECO:0000313" key="2">
    <source>
        <dbReference type="EMBL" id="KKR42194.1"/>
    </source>
</evidence>
<feature type="chain" id="PRO_5002534057" evidence="1">
    <location>
        <begin position="24"/>
        <end position="348"/>
    </location>
</feature>
<dbReference type="EMBL" id="LBYC01000017">
    <property type="protein sequence ID" value="KKR42194.1"/>
    <property type="molecule type" value="Genomic_DNA"/>
</dbReference>
<dbReference type="AlphaFoldDB" id="A0A0G0QP58"/>